<name>A0ACD1HD67_9EURO</name>
<dbReference type="Proteomes" id="UP000249661">
    <property type="component" value="Unassembled WGS sequence"/>
</dbReference>
<accession>A0ACD1HD67</accession>
<gene>
    <name evidence="1" type="ORF">BO66DRAFT_390615</name>
</gene>
<proteinExistence type="predicted"/>
<keyword evidence="2" id="KW-1185">Reference proteome</keyword>
<dbReference type="EMBL" id="KZ824947">
    <property type="protein sequence ID" value="RAH71767.1"/>
    <property type="molecule type" value="Genomic_DNA"/>
</dbReference>
<protein>
    <submittedName>
        <fullName evidence="1">Uncharacterized protein</fullName>
    </submittedName>
</protein>
<evidence type="ECO:0000313" key="1">
    <source>
        <dbReference type="EMBL" id="RAH71767.1"/>
    </source>
</evidence>
<reference evidence="1" key="1">
    <citation type="submission" date="2018-02" db="EMBL/GenBank/DDBJ databases">
        <title>The genomes of Aspergillus section Nigri reveals drivers in fungal speciation.</title>
        <authorList>
            <consortium name="DOE Joint Genome Institute"/>
            <person name="Vesth T.C."/>
            <person name="Nybo J."/>
            <person name="Theobald S."/>
            <person name="Brandl J."/>
            <person name="Frisvad J.C."/>
            <person name="Nielsen K.F."/>
            <person name="Lyhne E.K."/>
            <person name="Kogle M.E."/>
            <person name="Kuo A."/>
            <person name="Riley R."/>
            <person name="Clum A."/>
            <person name="Nolan M."/>
            <person name="Lipzen A."/>
            <person name="Salamov A."/>
            <person name="Henrissat B."/>
            <person name="Wiebenga A."/>
            <person name="De vries R.P."/>
            <person name="Grigoriev I.V."/>
            <person name="Mortensen U.H."/>
            <person name="Andersen M.R."/>
            <person name="Baker S.E."/>
        </authorList>
    </citation>
    <scope>NUCLEOTIDE SEQUENCE</scope>
    <source>
        <strain evidence="1">CBS 121060</strain>
    </source>
</reference>
<sequence>MQTTSCMTTVNSSAAAAAAQHMQDSQPTNPKAAITCPPRLLPGGADMSFPLQALRALLPSPPSNTSINKTTIPQTTTSHKSQPTTHNPQPTMSTPTQTPHPRSPVQTDFPSHLTLTITPPTPPSTSQKSPNILLLLHGLGDTAANFTAFARALHLPETTILTLQAPQPLPFDLGGYHWGDDVTFTPAGELDMDAGFTRAVRLIVHEVIAGVLVRKCGYRWRDVLVFGLGQGGMVGLEVAAAAAAGGGSGGQGEGEGVGAGAALGLSSSTENDRWLAGVVSIGAPFPLSAVKNTTTQRNRTPVLVVAGRDSVAVTDSAVRRTKDWFEFVEVHRYARRGDGMPRNRDEMLPVMQFLARRLRSWKGVPEGSVEIS</sequence>
<organism evidence="1 2">
    <name type="scientific">Aspergillus aculeatinus CBS 121060</name>
    <dbReference type="NCBI Taxonomy" id="1448322"/>
    <lineage>
        <taxon>Eukaryota</taxon>
        <taxon>Fungi</taxon>
        <taxon>Dikarya</taxon>
        <taxon>Ascomycota</taxon>
        <taxon>Pezizomycotina</taxon>
        <taxon>Eurotiomycetes</taxon>
        <taxon>Eurotiomycetidae</taxon>
        <taxon>Eurotiales</taxon>
        <taxon>Aspergillaceae</taxon>
        <taxon>Aspergillus</taxon>
        <taxon>Aspergillus subgen. Circumdati</taxon>
    </lineage>
</organism>
<evidence type="ECO:0000313" key="2">
    <source>
        <dbReference type="Proteomes" id="UP000249661"/>
    </source>
</evidence>